<dbReference type="PIRSF" id="PIRSF014728">
    <property type="entry name" value="PqaA"/>
    <property type="match status" value="1"/>
</dbReference>
<dbReference type="Proteomes" id="UP000219329">
    <property type="component" value="Unassembled WGS sequence"/>
</dbReference>
<evidence type="ECO:0000313" key="3">
    <source>
        <dbReference type="Proteomes" id="UP000219329"/>
    </source>
</evidence>
<sequence>MTIKAICRRLWLLVLSFYLFGLYSIANAADSNHGLQLTALDHYVNQPDSNYAYQVINTVEGDGHKTFILEMTSQQWLTEREVNLPIWEHFMVVVIPDEVLSDIGFLTITGGSKTNSAPTEPQQSDVKRALETGTVVSTLYMVPNQPLVFLDDEGRQRTEDAIIAYTWDKYLRTGDEKWPLRLPMTKAAVRAMDTVTDLMMSDQGGGIEVDQFVVAGGSKRGWTTWTTAIVDERVVAIMPIVIDMLNVSESFKHHFSVYGSYSLAVIDYVTSGNVNWLGTPEWDSLMKIVEPYEYRDRLELPKFLLNSTGDEFFLPDSSQFYWDDLVGEKHVRYVPNSNHGMDGTDIFDSVDAWYHAIVHNERMPRYSWDLSDDGTITVFSLDEPIEVLLWQAHNPDSRNFTQAVIGRAYTSSPLEEIESGVYQVKLDPPEKGYTAYYVEMHYPSGIGAPFKFSSGVKVVPDVTEYQWEFLPDSARRN</sequence>
<dbReference type="EMBL" id="NTJZ01000004">
    <property type="protein sequence ID" value="PDH34176.1"/>
    <property type="molecule type" value="Genomic_DNA"/>
</dbReference>
<proteinExistence type="predicted"/>
<reference evidence="2 3" key="1">
    <citation type="submission" date="2017-08" db="EMBL/GenBank/DDBJ databases">
        <title>Fine stratification of microbial communities through a metagenomic profile of the photic zone.</title>
        <authorList>
            <person name="Haro-Moreno J.M."/>
            <person name="Lopez-Perez M."/>
            <person name="De La Torre J."/>
            <person name="Picazo A."/>
            <person name="Camacho A."/>
            <person name="Rodriguez-Valera F."/>
        </authorList>
    </citation>
    <scope>NUCLEOTIDE SEQUENCE [LARGE SCALE GENOMIC DNA]</scope>
    <source>
        <strain evidence="2">MED-G28</strain>
    </source>
</reference>
<feature type="signal peptide" evidence="1">
    <location>
        <begin position="1"/>
        <end position="28"/>
    </location>
</feature>
<dbReference type="Gene3D" id="3.40.50.1820">
    <property type="entry name" value="alpha/beta hydrolase"/>
    <property type="match status" value="1"/>
</dbReference>
<evidence type="ECO:0000313" key="2">
    <source>
        <dbReference type="EMBL" id="PDH34176.1"/>
    </source>
</evidence>
<name>A0A2A5WDF6_9GAMM</name>
<dbReference type="InterPro" id="IPR029058">
    <property type="entry name" value="AB_hydrolase_fold"/>
</dbReference>
<organism evidence="2 3">
    <name type="scientific">OM182 bacterium MED-G28</name>
    <dbReference type="NCBI Taxonomy" id="1986256"/>
    <lineage>
        <taxon>Bacteria</taxon>
        <taxon>Pseudomonadati</taxon>
        <taxon>Pseudomonadota</taxon>
        <taxon>Gammaproteobacteria</taxon>
        <taxon>OMG group</taxon>
        <taxon>OM182 clade</taxon>
    </lineage>
</organism>
<keyword evidence="1" id="KW-0732">Signal</keyword>
<dbReference type="PANTHER" id="PTHR31497">
    <property type="entry name" value="AUTOCRINE PROLIFERATION REPRESSOR PROTEIN A"/>
    <property type="match status" value="1"/>
</dbReference>
<dbReference type="InterPro" id="IPR009199">
    <property type="entry name" value="PhoPQ-act_pathogen-rel_PqaA"/>
</dbReference>
<accession>A0A2A5WDF6</accession>
<comment type="caution">
    <text evidence="2">The sequence shown here is derived from an EMBL/GenBank/DDBJ whole genome shotgun (WGS) entry which is preliminary data.</text>
</comment>
<feature type="chain" id="PRO_5012404870" evidence="1">
    <location>
        <begin position="29"/>
        <end position="477"/>
    </location>
</feature>
<dbReference type="PANTHER" id="PTHR31497:SF0">
    <property type="entry name" value="AUTOCRINE PROLIFERATION REPRESSOR PROTEIN A"/>
    <property type="match status" value="1"/>
</dbReference>
<dbReference type="AlphaFoldDB" id="A0A2A5WDF6"/>
<protein>
    <submittedName>
        <fullName evidence="2">PhoPQ-activated pathogenicity</fullName>
    </submittedName>
</protein>
<dbReference type="SUPFAM" id="SSF53474">
    <property type="entry name" value="alpha/beta-Hydrolases"/>
    <property type="match status" value="1"/>
</dbReference>
<evidence type="ECO:0000256" key="1">
    <source>
        <dbReference type="SAM" id="SignalP"/>
    </source>
</evidence>
<gene>
    <name evidence="2" type="ORF">CNF02_05110</name>
</gene>
<dbReference type="Pfam" id="PF10142">
    <property type="entry name" value="PhoPQ_related"/>
    <property type="match status" value="1"/>
</dbReference>